<evidence type="ECO:0000256" key="6">
    <source>
        <dbReference type="SAM" id="MobiDB-lite"/>
    </source>
</evidence>
<comment type="function">
    <text evidence="5">Exoribonuclease involved in ribosome biosynthesis. Involved in the processing of ITS1, the internal transcribed spacer localized between the 18S and 5.8S rRNAs.</text>
</comment>
<dbReference type="GO" id="GO:0006364">
    <property type="term" value="P:rRNA processing"/>
    <property type="evidence" value="ECO:0007669"/>
    <property type="project" value="UniProtKB-KW"/>
</dbReference>
<keyword evidence="3" id="KW-0378">Hydrolase</keyword>
<evidence type="ECO:0000259" key="7">
    <source>
        <dbReference type="SMART" id="SM00479"/>
    </source>
</evidence>
<comment type="caution">
    <text evidence="8">The sequence shown here is derived from an EMBL/GenBank/DDBJ whole genome shotgun (WGS) entry which is preliminary data.</text>
</comment>
<protein>
    <submittedName>
        <fullName evidence="8">Ribonuclease H-like protein</fullName>
    </submittedName>
</protein>
<keyword evidence="1" id="KW-0698">rRNA processing</keyword>
<dbReference type="InterPro" id="IPR012337">
    <property type="entry name" value="RNaseH-like_sf"/>
</dbReference>
<dbReference type="AlphaFoldDB" id="A0A9P6DEB7"/>
<evidence type="ECO:0000256" key="3">
    <source>
        <dbReference type="ARBA" id="ARBA00022801"/>
    </source>
</evidence>
<dbReference type="OrthoDB" id="8191639at2759"/>
<dbReference type="InterPro" id="IPR047021">
    <property type="entry name" value="REXO1/3/4-like"/>
</dbReference>
<dbReference type="Gene3D" id="3.30.420.10">
    <property type="entry name" value="Ribonuclease H-like superfamily/Ribonuclease H"/>
    <property type="match status" value="1"/>
</dbReference>
<keyword evidence="9" id="KW-1185">Reference proteome</keyword>
<evidence type="ECO:0000256" key="5">
    <source>
        <dbReference type="ARBA" id="ARBA00025599"/>
    </source>
</evidence>
<dbReference type="PANTHER" id="PTHR12801">
    <property type="entry name" value="RNA EXONUCLEASE REXO1 / RECO3 FAMILY MEMBER-RELATED"/>
    <property type="match status" value="1"/>
</dbReference>
<evidence type="ECO:0000313" key="9">
    <source>
        <dbReference type="Proteomes" id="UP000807025"/>
    </source>
</evidence>
<reference evidence="8" key="1">
    <citation type="submission" date="2020-11" db="EMBL/GenBank/DDBJ databases">
        <authorList>
            <consortium name="DOE Joint Genome Institute"/>
            <person name="Ahrendt S."/>
            <person name="Riley R."/>
            <person name="Andreopoulos W."/>
            <person name="Labutti K."/>
            <person name="Pangilinan J."/>
            <person name="Ruiz-Duenas F.J."/>
            <person name="Barrasa J.M."/>
            <person name="Sanchez-Garcia M."/>
            <person name="Camarero S."/>
            <person name="Miyauchi S."/>
            <person name="Serrano A."/>
            <person name="Linde D."/>
            <person name="Babiker R."/>
            <person name="Drula E."/>
            <person name="Ayuso-Fernandez I."/>
            <person name="Pacheco R."/>
            <person name="Padilla G."/>
            <person name="Ferreira P."/>
            <person name="Barriuso J."/>
            <person name="Kellner H."/>
            <person name="Castanera R."/>
            <person name="Alfaro M."/>
            <person name="Ramirez L."/>
            <person name="Pisabarro A.G."/>
            <person name="Kuo A."/>
            <person name="Tritt A."/>
            <person name="Lipzen A."/>
            <person name="He G."/>
            <person name="Yan M."/>
            <person name="Ng V."/>
            <person name="Cullen D."/>
            <person name="Martin F."/>
            <person name="Rosso M.-N."/>
            <person name="Henrissat B."/>
            <person name="Hibbett D."/>
            <person name="Martinez A.T."/>
            <person name="Grigoriev I.V."/>
        </authorList>
    </citation>
    <scope>NUCLEOTIDE SEQUENCE</scope>
    <source>
        <strain evidence="8">ATCC 90797</strain>
    </source>
</reference>
<proteinExistence type="predicted"/>
<keyword evidence="2" id="KW-0540">Nuclease</keyword>
<evidence type="ECO:0000256" key="2">
    <source>
        <dbReference type="ARBA" id="ARBA00022722"/>
    </source>
</evidence>
<accession>A0A9P6DEB7</accession>
<gene>
    <name evidence="8" type="ORF">BDN71DRAFT_1508995</name>
</gene>
<sequence>MCLKTSSSPPPNKPKKRKDREDDQVEPEFPKSPKCRKTVDDGHRPPPASPKAGPSRISGRVNSPLPAPINPSPGAPKVAGSLKSILQAMVEGNASYRFKERLPSKYLALDCEMVSVGPKGARSLVARVSVVNYHGAVQLDELVRERVVGYHARHSGINRRDLIKAKPFDEIQSQVAGLLKDNVVVGHSVLNNLKALSLEHPQTQTLDTRFCAWRHKVSAVKHIALRDLVMQELGFMMHGGAHSSVTDARAAMAIFRLHQRKWGKFLHAPVAPKKRSNKRKRRLRTLDWIPGPVNWYYEDDIGQLGLDASDGWGW</sequence>
<feature type="domain" description="Exonuclease" evidence="7">
    <location>
        <begin position="105"/>
        <end position="264"/>
    </location>
</feature>
<feature type="region of interest" description="Disordered" evidence="6">
    <location>
        <begin position="1"/>
        <end position="75"/>
    </location>
</feature>
<dbReference type="Proteomes" id="UP000807025">
    <property type="component" value="Unassembled WGS sequence"/>
</dbReference>
<dbReference type="InterPro" id="IPR013520">
    <property type="entry name" value="Ribonucl_H"/>
</dbReference>
<dbReference type="Pfam" id="PF00929">
    <property type="entry name" value="RNase_T"/>
    <property type="match status" value="1"/>
</dbReference>
<organism evidence="8 9">
    <name type="scientific">Pleurotus eryngii</name>
    <name type="common">Boletus of the steppes</name>
    <dbReference type="NCBI Taxonomy" id="5323"/>
    <lineage>
        <taxon>Eukaryota</taxon>
        <taxon>Fungi</taxon>
        <taxon>Dikarya</taxon>
        <taxon>Basidiomycota</taxon>
        <taxon>Agaricomycotina</taxon>
        <taxon>Agaricomycetes</taxon>
        <taxon>Agaricomycetidae</taxon>
        <taxon>Agaricales</taxon>
        <taxon>Pleurotineae</taxon>
        <taxon>Pleurotaceae</taxon>
        <taxon>Pleurotus</taxon>
    </lineage>
</organism>
<dbReference type="GO" id="GO:0004527">
    <property type="term" value="F:exonuclease activity"/>
    <property type="evidence" value="ECO:0007669"/>
    <property type="project" value="UniProtKB-KW"/>
</dbReference>
<name>A0A9P6DEB7_PLEER</name>
<feature type="compositionally biased region" description="Pro residues" evidence="6">
    <location>
        <begin position="65"/>
        <end position="74"/>
    </location>
</feature>
<evidence type="ECO:0000313" key="8">
    <source>
        <dbReference type="EMBL" id="KAF9493028.1"/>
    </source>
</evidence>
<evidence type="ECO:0000256" key="1">
    <source>
        <dbReference type="ARBA" id="ARBA00022552"/>
    </source>
</evidence>
<dbReference type="PANTHER" id="PTHR12801:SF45">
    <property type="entry name" value="RNA EXONUCLEASE 4"/>
    <property type="match status" value="1"/>
</dbReference>
<dbReference type="EMBL" id="MU154592">
    <property type="protein sequence ID" value="KAF9493028.1"/>
    <property type="molecule type" value="Genomic_DNA"/>
</dbReference>
<evidence type="ECO:0000256" key="4">
    <source>
        <dbReference type="ARBA" id="ARBA00022839"/>
    </source>
</evidence>
<keyword evidence="4" id="KW-0269">Exonuclease</keyword>
<dbReference type="InterPro" id="IPR036397">
    <property type="entry name" value="RNaseH_sf"/>
</dbReference>
<dbReference type="SMART" id="SM00479">
    <property type="entry name" value="EXOIII"/>
    <property type="match status" value="1"/>
</dbReference>
<dbReference type="GO" id="GO:0003676">
    <property type="term" value="F:nucleic acid binding"/>
    <property type="evidence" value="ECO:0007669"/>
    <property type="project" value="InterPro"/>
</dbReference>
<dbReference type="SUPFAM" id="SSF53098">
    <property type="entry name" value="Ribonuclease H-like"/>
    <property type="match status" value="1"/>
</dbReference>
<dbReference type="GO" id="GO:0005634">
    <property type="term" value="C:nucleus"/>
    <property type="evidence" value="ECO:0007669"/>
    <property type="project" value="TreeGrafter"/>
</dbReference>